<reference evidence="3 4" key="1">
    <citation type="submission" date="2019-06" db="EMBL/GenBank/DDBJ databases">
        <title>Paenimaribius caenipelagi gen. nov., sp. nov., isolated from a tidal flat.</title>
        <authorList>
            <person name="Yoon J.-H."/>
        </authorList>
    </citation>
    <scope>NUCLEOTIDE SEQUENCE [LARGE SCALE GENOMIC DNA]</scope>
    <source>
        <strain evidence="3 4">JBTF-M29</strain>
    </source>
</reference>
<evidence type="ECO:0000256" key="1">
    <source>
        <dbReference type="SAM" id="MobiDB-lite"/>
    </source>
</evidence>
<dbReference type="Pfam" id="PF02195">
    <property type="entry name" value="ParB_N"/>
    <property type="match status" value="1"/>
</dbReference>
<dbReference type="OrthoDB" id="7812516at2"/>
<dbReference type="GO" id="GO:0005694">
    <property type="term" value="C:chromosome"/>
    <property type="evidence" value="ECO:0007669"/>
    <property type="project" value="TreeGrafter"/>
</dbReference>
<dbReference type="InterPro" id="IPR050336">
    <property type="entry name" value="Chromosome_partition/occlusion"/>
</dbReference>
<dbReference type="SUPFAM" id="SSF110849">
    <property type="entry name" value="ParB/Sulfiredoxin"/>
    <property type="match status" value="1"/>
</dbReference>
<evidence type="ECO:0000313" key="4">
    <source>
        <dbReference type="Proteomes" id="UP000318590"/>
    </source>
</evidence>
<evidence type="ECO:0000259" key="2">
    <source>
        <dbReference type="SMART" id="SM00470"/>
    </source>
</evidence>
<dbReference type="SMART" id="SM00470">
    <property type="entry name" value="ParB"/>
    <property type="match status" value="1"/>
</dbReference>
<feature type="region of interest" description="Disordered" evidence="1">
    <location>
        <begin position="1"/>
        <end position="30"/>
    </location>
</feature>
<feature type="domain" description="ParB-like N-terminal" evidence="2">
    <location>
        <begin position="80"/>
        <end position="184"/>
    </location>
</feature>
<name>A0A547PNE8_9RHOB</name>
<proteinExistence type="predicted"/>
<protein>
    <submittedName>
        <fullName evidence="3">Chromosome partitioning protein ParB</fullName>
    </submittedName>
</protein>
<dbReference type="GO" id="GO:0007059">
    <property type="term" value="P:chromosome segregation"/>
    <property type="evidence" value="ECO:0007669"/>
    <property type="project" value="TreeGrafter"/>
</dbReference>
<evidence type="ECO:0000313" key="3">
    <source>
        <dbReference type="EMBL" id="TRD15667.1"/>
    </source>
</evidence>
<dbReference type="Gene3D" id="3.90.1530.30">
    <property type="match status" value="1"/>
</dbReference>
<organism evidence="3 4">
    <name type="scientific">Palleronia caenipelagi</name>
    <dbReference type="NCBI Taxonomy" id="2489174"/>
    <lineage>
        <taxon>Bacteria</taxon>
        <taxon>Pseudomonadati</taxon>
        <taxon>Pseudomonadota</taxon>
        <taxon>Alphaproteobacteria</taxon>
        <taxon>Rhodobacterales</taxon>
        <taxon>Roseobacteraceae</taxon>
        <taxon>Palleronia</taxon>
    </lineage>
</organism>
<dbReference type="RefSeq" id="WP_142835685.1">
    <property type="nucleotide sequence ID" value="NZ_VFSV01000036.1"/>
</dbReference>
<gene>
    <name evidence="3" type="ORF">FEV53_15380</name>
</gene>
<comment type="caution">
    <text evidence="3">The sequence shown here is derived from an EMBL/GenBank/DDBJ whole genome shotgun (WGS) entry which is preliminary data.</text>
</comment>
<dbReference type="InterPro" id="IPR003115">
    <property type="entry name" value="ParB_N"/>
</dbReference>
<dbReference type="Proteomes" id="UP000318590">
    <property type="component" value="Unassembled WGS sequence"/>
</dbReference>
<keyword evidence="4" id="KW-1185">Reference proteome</keyword>
<dbReference type="PANTHER" id="PTHR33375">
    <property type="entry name" value="CHROMOSOME-PARTITIONING PROTEIN PARB-RELATED"/>
    <property type="match status" value="1"/>
</dbReference>
<dbReference type="InterPro" id="IPR036086">
    <property type="entry name" value="ParB/Sulfiredoxin_sf"/>
</dbReference>
<dbReference type="AlphaFoldDB" id="A0A547PNE8"/>
<feature type="compositionally biased region" description="Basic and acidic residues" evidence="1">
    <location>
        <begin position="14"/>
        <end position="26"/>
    </location>
</feature>
<sequence length="368" mass="40504">MAKRRKITAPSAEDLSRIEEEFRGETSNRAAGAMAPIAQVAREAADAAEPLPAGLRAEQARDKADATRLREAEAGGLLLLDLPTDAVDADVMVRDRTMLDHEELEELKRSILVHGMRLPIEVFDKGETAGQGGRFGLISGYRRLRAVRELHSQYSTPETATIRAILRDPEQLGGAMVAMVEENEIRSQLSHFERGRIAVVAAERGVYATVEEAVNNLFTTASKAKRSKIRSFALICEDLGDLLSYAEALKERDGLRLAAALRNGADRALRDALEAQPVHSAAEEWSRLESVVERYEADVKPAHARGGRPRKTPQVGWTGPDELRLSNGITIRHAQDGNDHMLRLSGRIDSELVASAMQELARLLDRPK</sequence>
<dbReference type="PANTHER" id="PTHR33375:SF1">
    <property type="entry name" value="CHROMOSOME-PARTITIONING PROTEIN PARB-RELATED"/>
    <property type="match status" value="1"/>
</dbReference>
<dbReference type="EMBL" id="VFSV01000036">
    <property type="protein sequence ID" value="TRD15667.1"/>
    <property type="molecule type" value="Genomic_DNA"/>
</dbReference>
<accession>A0A547PNE8</accession>